<comment type="caution">
    <text evidence="12">The sequence shown here is derived from an EMBL/GenBank/DDBJ whole genome shotgun (WGS) entry which is preliminary data.</text>
</comment>
<dbReference type="Proteomes" id="UP001575181">
    <property type="component" value="Unassembled WGS sequence"/>
</dbReference>
<dbReference type="Pfam" id="PF00271">
    <property type="entry name" value="Helicase_C"/>
    <property type="match status" value="1"/>
</dbReference>
<dbReference type="Pfam" id="PF03461">
    <property type="entry name" value="TRCF"/>
    <property type="match status" value="1"/>
</dbReference>
<dbReference type="Pfam" id="PF21132">
    <property type="entry name" value="MFD_D3"/>
    <property type="match status" value="1"/>
</dbReference>
<evidence type="ECO:0000256" key="1">
    <source>
        <dbReference type="ARBA" id="ARBA00022490"/>
    </source>
</evidence>
<proteinExistence type="inferred from homology"/>
<keyword evidence="5" id="KW-0347">Helicase</keyword>
<evidence type="ECO:0000259" key="11">
    <source>
        <dbReference type="PROSITE" id="PS51194"/>
    </source>
</evidence>
<keyword evidence="6 9" id="KW-0067">ATP-binding</keyword>
<dbReference type="InterPro" id="IPR048635">
    <property type="entry name" value="MFD_D3"/>
</dbReference>
<dbReference type="PANTHER" id="PTHR47964">
    <property type="entry name" value="ATP-DEPENDENT DNA HELICASE HOMOLOG RECG, CHLOROPLASTIC"/>
    <property type="match status" value="1"/>
</dbReference>
<keyword evidence="13" id="KW-1185">Reference proteome</keyword>
<evidence type="ECO:0000256" key="3">
    <source>
        <dbReference type="ARBA" id="ARBA00022763"/>
    </source>
</evidence>
<dbReference type="Pfam" id="PF02559">
    <property type="entry name" value="CarD_TRCF_RID"/>
    <property type="match status" value="1"/>
</dbReference>
<accession>A0ABV4TYD6</accession>
<keyword evidence="4 9" id="KW-0378">Hydrolase</keyword>
<dbReference type="Pfam" id="PF17757">
    <property type="entry name" value="UvrB_inter"/>
    <property type="match status" value="1"/>
</dbReference>
<dbReference type="SMART" id="SM00490">
    <property type="entry name" value="HELICc"/>
    <property type="match status" value="1"/>
</dbReference>
<dbReference type="Gene3D" id="3.40.50.11140">
    <property type="match status" value="1"/>
</dbReference>
<keyword evidence="7 9" id="KW-0238">DNA-binding</keyword>
<dbReference type="InterPro" id="IPR004576">
    <property type="entry name" value="Mfd"/>
</dbReference>
<reference evidence="12 13" key="1">
    <citation type="submission" date="2024-08" db="EMBL/GenBank/DDBJ databases">
        <title>Whole-genome sequencing of halo(alkali)philic microorganisms from hypersaline lakes.</title>
        <authorList>
            <person name="Sorokin D.Y."/>
            <person name="Merkel A.Y."/>
            <person name="Messina E."/>
            <person name="Yakimov M."/>
        </authorList>
    </citation>
    <scope>NUCLEOTIDE SEQUENCE [LARGE SCALE GENOMIC DNA]</scope>
    <source>
        <strain evidence="12 13">Cl-TMA</strain>
    </source>
</reference>
<dbReference type="Gene3D" id="3.40.50.300">
    <property type="entry name" value="P-loop containing nucleotide triphosphate hydrolases"/>
    <property type="match status" value="2"/>
</dbReference>
<dbReference type="CDD" id="cd17991">
    <property type="entry name" value="DEXHc_TRCF"/>
    <property type="match status" value="1"/>
</dbReference>
<dbReference type="InterPro" id="IPR047112">
    <property type="entry name" value="RecG/Mfd"/>
</dbReference>
<keyword evidence="3 9" id="KW-0227">DNA damage</keyword>
<comment type="subcellular location">
    <subcellularLocation>
        <location evidence="9">Cytoplasm</location>
    </subcellularLocation>
</comment>
<dbReference type="EC" id="3.6.4.-" evidence="9"/>
<gene>
    <name evidence="9 12" type="primary">mfd</name>
    <name evidence="12" type="ORF">ACERLL_14225</name>
</gene>
<evidence type="ECO:0000256" key="6">
    <source>
        <dbReference type="ARBA" id="ARBA00022840"/>
    </source>
</evidence>
<dbReference type="HAMAP" id="MF_00969">
    <property type="entry name" value="TRCF"/>
    <property type="match status" value="1"/>
</dbReference>
<dbReference type="Gene3D" id="3.40.50.11180">
    <property type="match status" value="1"/>
</dbReference>
<organism evidence="12 13">
    <name type="scientific">Thiohalorhabdus methylotrophus</name>
    <dbReference type="NCBI Taxonomy" id="3242694"/>
    <lineage>
        <taxon>Bacteria</taxon>
        <taxon>Pseudomonadati</taxon>
        <taxon>Pseudomonadota</taxon>
        <taxon>Gammaproteobacteria</taxon>
        <taxon>Thiohalorhabdales</taxon>
        <taxon>Thiohalorhabdaceae</taxon>
        <taxon>Thiohalorhabdus</taxon>
    </lineage>
</organism>
<dbReference type="PROSITE" id="PS51192">
    <property type="entry name" value="HELICASE_ATP_BIND_1"/>
    <property type="match status" value="1"/>
</dbReference>
<evidence type="ECO:0000256" key="2">
    <source>
        <dbReference type="ARBA" id="ARBA00022741"/>
    </source>
</evidence>
<dbReference type="InterPro" id="IPR036101">
    <property type="entry name" value="CarD-like/TRCF_RID_sf"/>
</dbReference>
<dbReference type="SMART" id="SM01058">
    <property type="entry name" value="CarD_TRCF"/>
    <property type="match status" value="1"/>
</dbReference>
<dbReference type="InterPro" id="IPR011545">
    <property type="entry name" value="DEAD/DEAH_box_helicase_dom"/>
</dbReference>
<dbReference type="EMBL" id="JBGUAW010000010">
    <property type="protein sequence ID" value="MFA9461977.1"/>
    <property type="molecule type" value="Genomic_DNA"/>
</dbReference>
<dbReference type="InterPro" id="IPR003711">
    <property type="entry name" value="CarD-like/TRCF_RID"/>
</dbReference>
<dbReference type="InterPro" id="IPR005118">
    <property type="entry name" value="TRCF_C"/>
</dbReference>
<dbReference type="NCBIfam" id="NF007966">
    <property type="entry name" value="PRK10689.1"/>
    <property type="match status" value="1"/>
</dbReference>
<dbReference type="RefSeq" id="WP_373656766.1">
    <property type="nucleotide sequence ID" value="NZ_JBGUAW010000010.1"/>
</dbReference>
<comment type="similarity">
    <text evidence="9">In the C-terminal section; belongs to the helicase family. RecG subfamily.</text>
</comment>
<evidence type="ECO:0000256" key="8">
    <source>
        <dbReference type="ARBA" id="ARBA00023204"/>
    </source>
</evidence>
<name>A0ABV4TYD6_9GAMM</name>
<dbReference type="PANTHER" id="PTHR47964:SF1">
    <property type="entry name" value="ATP-DEPENDENT DNA HELICASE HOMOLOG RECG, CHLOROPLASTIC"/>
    <property type="match status" value="1"/>
</dbReference>
<dbReference type="InterPro" id="IPR037235">
    <property type="entry name" value="TRCF-like_C_D7"/>
</dbReference>
<dbReference type="NCBIfam" id="TIGR00580">
    <property type="entry name" value="mfd"/>
    <property type="match status" value="1"/>
</dbReference>
<dbReference type="PROSITE" id="PS51194">
    <property type="entry name" value="HELICASE_CTER"/>
    <property type="match status" value="1"/>
</dbReference>
<comment type="similarity">
    <text evidence="9">In the N-terminal section; belongs to the UvrB family.</text>
</comment>
<evidence type="ECO:0000259" key="10">
    <source>
        <dbReference type="PROSITE" id="PS51192"/>
    </source>
</evidence>
<dbReference type="SUPFAM" id="SSF143517">
    <property type="entry name" value="TRCF domain-like"/>
    <property type="match status" value="1"/>
</dbReference>
<evidence type="ECO:0000313" key="13">
    <source>
        <dbReference type="Proteomes" id="UP001575181"/>
    </source>
</evidence>
<comment type="function">
    <text evidence="9">Couples transcription and DNA repair by recognizing RNA polymerase (RNAP) stalled at DNA lesions. Mediates ATP-dependent release of RNAP and its truncated transcript from the DNA, and recruitment of nucleotide excision repair machinery to the damaged site.</text>
</comment>
<dbReference type="SMART" id="SM00487">
    <property type="entry name" value="DEXDc"/>
    <property type="match status" value="1"/>
</dbReference>
<evidence type="ECO:0000313" key="12">
    <source>
        <dbReference type="EMBL" id="MFA9461977.1"/>
    </source>
</evidence>
<evidence type="ECO:0000256" key="4">
    <source>
        <dbReference type="ARBA" id="ARBA00022801"/>
    </source>
</evidence>
<dbReference type="Gene3D" id="2.40.10.170">
    <property type="match status" value="1"/>
</dbReference>
<dbReference type="InterPro" id="IPR014001">
    <property type="entry name" value="Helicase_ATP-bd"/>
</dbReference>
<keyword evidence="2 9" id="KW-0547">Nucleotide-binding</keyword>
<feature type="domain" description="Helicase C-terminal" evidence="11">
    <location>
        <begin position="803"/>
        <end position="961"/>
    </location>
</feature>
<dbReference type="InterPro" id="IPR041471">
    <property type="entry name" value="UvrB_inter"/>
</dbReference>
<evidence type="ECO:0000256" key="5">
    <source>
        <dbReference type="ARBA" id="ARBA00022806"/>
    </source>
</evidence>
<dbReference type="GO" id="GO:0016787">
    <property type="term" value="F:hydrolase activity"/>
    <property type="evidence" value="ECO:0007669"/>
    <property type="project" value="UniProtKB-KW"/>
</dbReference>
<dbReference type="Pfam" id="PF00270">
    <property type="entry name" value="DEAD"/>
    <property type="match status" value="1"/>
</dbReference>
<dbReference type="InterPro" id="IPR027417">
    <property type="entry name" value="P-loop_NTPase"/>
</dbReference>
<dbReference type="SMART" id="SM00982">
    <property type="entry name" value="TRCF"/>
    <property type="match status" value="1"/>
</dbReference>
<sequence>MHRSCAIHLPLPEPGHPKTWGNLRGGAAALALLTAYRGHDGAMLVVCRDISQMQRFAAELRFYGGAELSGDIHLFPHGETLPYDTFAPHADLVNQRLTTLYHLHNGGGGILLAPWAALSQALPPAEFLDRFALWTRVGDTLDPESFRERLDRAGYQAVSQVKEPGEFAVRGSIVDLFPAGTEQPIRIDLFDEEIDSIRYFDPESQLTTGQVEEVRLLPAREVPLDEEGIQHFRSAFRTRFEGDPHKIPLYRDVSQGLAPGGIEYYLPLFFERTVTLLDYLPDSAVVALPGNRAEIAAEWDNEVRERFTVRSKDPLRPVLPPEELFLDADTVERRLGGFARIELSEEPAGDAACDAPVEKPQAFPAARERHAAIDQLARFLNEHGGTPTLLVAESAGRRETLRELLGERHLVPNEVSGWEAFCASTTNLALTVGSLEHGLMLRDPAVRVIPEAQIFGGRLPRRESRKRQRDPEAVIRNLGELEIGSPVVHEDHGVGRYQGLTRLPSGEGFDSDYLVLEYSGGDKLYVPVDALDRISRYTGSAEEEAPLHKLGGDQWRRAKARAKKKARDTAAELLELYAKRAAKEGYAFPPPDSAYNDFAADFPFEETPDQEKAIEEVLASMQAPQPMDRLVCGDVGFGKTEVAMRAAFLAVQNGKQVLLLSPTTLLAQQHHDSLRERFVNSAVRIELLSRMQSQKEVNQALEGIRAGKVDIAVGTHRLLQKDVTFKDLGLVILDEEHRFGVRQKERLKRWRAEVDMLTLTATPIPRTLNQTMAGIRDISIIATPPDERLAVKTFVSEWDDGLIREAILREIRRGGQVYFLHNEVRTIERTREQLEKLVPEATTRVAHGQMRERELEDVMSDFYHQRFNVLVTTTIIESGIDIPSANTIVINRADRFGLAQLHQLRGRVGRSSHRAYAYLMVNSRQGLTADAQKRLETIESLEDLGVGFLIANHDLEIRGAGEILGEEQSGHIDAVGFETYVELLNEAIEDLKAGRGVEVETELEEEEHGTQVNLHLPTLIPEDYLPDVHERLVLYKRIASATDREALQGLREEMVDRFGRLPDSTHHLLEVAQLKLRARGLGIERLEAGPVGGRVVFSHRPHVGPERLVALLQEDPERFALHGDRELRVKADWSDPATRIEGVRQVLTLLESDARVDEGAAEAQQAT</sequence>
<dbReference type="SUPFAM" id="SSF141259">
    <property type="entry name" value="CarD-like"/>
    <property type="match status" value="1"/>
</dbReference>
<feature type="domain" description="Helicase ATP-binding" evidence="10">
    <location>
        <begin position="620"/>
        <end position="781"/>
    </location>
</feature>
<keyword evidence="1 9" id="KW-0963">Cytoplasm</keyword>
<dbReference type="SUPFAM" id="SSF52540">
    <property type="entry name" value="P-loop containing nucleoside triphosphate hydrolases"/>
    <property type="match status" value="4"/>
</dbReference>
<dbReference type="Gene3D" id="3.30.2060.10">
    <property type="entry name" value="Penicillin-binding protein 1b domain"/>
    <property type="match status" value="1"/>
</dbReference>
<protein>
    <recommendedName>
        <fullName evidence="9">Transcription-repair-coupling factor</fullName>
        <shortName evidence="9">TRCF</shortName>
        <ecNumber evidence="9">3.6.4.-</ecNumber>
    </recommendedName>
</protein>
<dbReference type="Gene3D" id="3.90.1150.50">
    <property type="entry name" value="Transcription-repair-coupling factor, D7 domain"/>
    <property type="match status" value="1"/>
</dbReference>
<dbReference type="InterPro" id="IPR001650">
    <property type="entry name" value="Helicase_C-like"/>
</dbReference>
<evidence type="ECO:0000256" key="7">
    <source>
        <dbReference type="ARBA" id="ARBA00023125"/>
    </source>
</evidence>
<keyword evidence="8 9" id="KW-0234">DNA repair</keyword>
<evidence type="ECO:0000256" key="9">
    <source>
        <dbReference type="HAMAP-Rule" id="MF_00969"/>
    </source>
</evidence>